<dbReference type="Pfam" id="PF00240">
    <property type="entry name" value="ubiquitin"/>
    <property type="match status" value="1"/>
</dbReference>
<dbReference type="GO" id="GO:0005829">
    <property type="term" value="C:cytosol"/>
    <property type="evidence" value="ECO:0007669"/>
    <property type="project" value="TreeGrafter"/>
</dbReference>
<protein>
    <recommendedName>
        <fullName evidence="6">Ubiquilin</fullName>
    </recommendedName>
</protein>
<dbReference type="SMART" id="SM00727">
    <property type="entry name" value="STI1"/>
    <property type="match status" value="4"/>
</dbReference>
<dbReference type="OrthoDB" id="9450922at2759"/>
<feature type="domain" description="Ubiquitin-like" evidence="3">
    <location>
        <begin position="1"/>
        <end position="69"/>
    </location>
</feature>
<evidence type="ECO:0000259" key="3">
    <source>
        <dbReference type="PROSITE" id="PS50053"/>
    </source>
</evidence>
<dbReference type="FunFam" id="1.10.260.100:FF:000001">
    <property type="entry name" value="Ubiquilin 1"/>
    <property type="match status" value="1"/>
</dbReference>
<evidence type="ECO:0008006" key="6">
    <source>
        <dbReference type="Google" id="ProtNLM"/>
    </source>
</evidence>
<dbReference type="InterPro" id="IPR009060">
    <property type="entry name" value="UBA-like_sf"/>
</dbReference>
<dbReference type="InterPro" id="IPR000626">
    <property type="entry name" value="Ubiquitin-like_dom"/>
</dbReference>
<feature type="compositionally biased region" description="Low complexity" evidence="1">
    <location>
        <begin position="246"/>
        <end position="271"/>
    </location>
</feature>
<feature type="region of interest" description="Disordered" evidence="1">
    <location>
        <begin position="244"/>
        <end position="271"/>
    </location>
</feature>
<evidence type="ECO:0000256" key="1">
    <source>
        <dbReference type="SAM" id="MobiDB-lite"/>
    </source>
</evidence>
<dbReference type="Gene3D" id="1.10.8.10">
    <property type="entry name" value="DNA helicase RuvA subunit, C-terminal domain"/>
    <property type="match status" value="1"/>
</dbReference>
<dbReference type="FunCoup" id="E4XJX8">
    <property type="interactions" value="631"/>
</dbReference>
<dbReference type="PANTHER" id="PTHR10677">
    <property type="entry name" value="UBIQUILIN"/>
    <property type="match status" value="1"/>
</dbReference>
<dbReference type="InterPro" id="IPR015496">
    <property type="entry name" value="Ubiquilin"/>
</dbReference>
<sequence>MPSKQFDVEIEPSASVADLRKVVASAVEKKEEQMVLIFGGKILKDTDTVESHSIKDGQAVHLVVKQPRQEDPKPAAETSSAPVPGPASTTTTTTPSSTTRASPTAASTNPFAALAGGMAGSGGMGNMQQQAQQMMQNPQAMQEMMNSPMMQAIMENPDVMQSIIQSNPQMRQLMETNPEIGHILNNPEHMRQAMEMMRNPSMMQEMMRNQDRALSNLESLPGGFNALQRFYNEVQEPMQNAMGRPNPFATPTNENNTNTENTQAGTQNTEALPNPWAAPAATNSAPGATGGAGGLPGMGGLGAAAGVDPGMMRAMMGMMQNNPQLMRQALQAAPGFQGANLTDEQIAQVAQTMGDPATMEAMSNPRVLEAFQQIQRAHEVIRQEAPGLLNMMGGGPGMGSMPGAPGAQPGTGATGATPPAGGNDFMANMLRTMGGMGGGAGAGVPPVANPEEHYASQLEQLEMMGFTNRAANIEELQRTQGNVEAAVDRLLARPR</sequence>
<dbReference type="PANTHER" id="PTHR10677:SF3">
    <property type="entry name" value="FI07626P-RELATED"/>
    <property type="match status" value="1"/>
</dbReference>
<organism evidence="4">
    <name type="scientific">Oikopleura dioica</name>
    <name type="common">Tunicate</name>
    <dbReference type="NCBI Taxonomy" id="34765"/>
    <lineage>
        <taxon>Eukaryota</taxon>
        <taxon>Metazoa</taxon>
        <taxon>Chordata</taxon>
        <taxon>Tunicata</taxon>
        <taxon>Appendicularia</taxon>
        <taxon>Copelata</taxon>
        <taxon>Oikopleuridae</taxon>
        <taxon>Oikopleura</taxon>
    </lineage>
</organism>
<feature type="region of interest" description="Disordered" evidence="1">
    <location>
        <begin position="397"/>
        <end position="420"/>
    </location>
</feature>
<feature type="domain" description="UBA" evidence="2">
    <location>
        <begin position="449"/>
        <end position="493"/>
    </location>
</feature>
<accession>E4XJX8</accession>
<keyword evidence="5" id="KW-1185">Reference proteome</keyword>
<dbReference type="SMART" id="SM00213">
    <property type="entry name" value="UBQ"/>
    <property type="match status" value="1"/>
</dbReference>
<name>E4XJX8_OIKDI</name>
<dbReference type="SMART" id="SM00165">
    <property type="entry name" value="UBA"/>
    <property type="match status" value="1"/>
</dbReference>
<proteinExistence type="predicted"/>
<dbReference type="PROSITE" id="PS50053">
    <property type="entry name" value="UBIQUITIN_2"/>
    <property type="match status" value="1"/>
</dbReference>
<dbReference type="SUPFAM" id="SSF46934">
    <property type="entry name" value="UBA-like"/>
    <property type="match status" value="1"/>
</dbReference>
<evidence type="ECO:0000313" key="4">
    <source>
        <dbReference type="EMBL" id="CBY24862.1"/>
    </source>
</evidence>
<dbReference type="Pfam" id="PF23195">
    <property type="entry name" value="UBQLN1"/>
    <property type="match status" value="1"/>
</dbReference>
<feature type="compositionally biased region" description="Low complexity" evidence="1">
    <location>
        <begin position="401"/>
        <end position="420"/>
    </location>
</feature>
<dbReference type="GO" id="GO:0006511">
    <property type="term" value="P:ubiquitin-dependent protein catabolic process"/>
    <property type="evidence" value="ECO:0007669"/>
    <property type="project" value="TreeGrafter"/>
</dbReference>
<feature type="compositionally biased region" description="Low complexity" evidence="1">
    <location>
        <begin position="78"/>
        <end position="113"/>
    </location>
</feature>
<dbReference type="SUPFAM" id="SSF54236">
    <property type="entry name" value="Ubiquitin-like"/>
    <property type="match status" value="1"/>
</dbReference>
<dbReference type="InterPro" id="IPR015940">
    <property type="entry name" value="UBA"/>
</dbReference>
<dbReference type="EMBL" id="FN653063">
    <property type="protein sequence ID" value="CBY24862.1"/>
    <property type="molecule type" value="Genomic_DNA"/>
</dbReference>
<dbReference type="AlphaFoldDB" id="E4XJX8"/>
<dbReference type="InterPro" id="IPR029071">
    <property type="entry name" value="Ubiquitin-like_domsf"/>
</dbReference>
<gene>
    <name evidence="4" type="ORF">GSOID_T00013035001</name>
</gene>
<dbReference type="CDD" id="cd14399">
    <property type="entry name" value="UBA_PLICs"/>
    <property type="match status" value="1"/>
</dbReference>
<evidence type="ECO:0000259" key="2">
    <source>
        <dbReference type="PROSITE" id="PS50030"/>
    </source>
</evidence>
<dbReference type="Gene3D" id="3.10.20.90">
    <property type="entry name" value="Phosphatidylinositol 3-kinase Catalytic Subunit, Chain A, domain 1"/>
    <property type="match status" value="1"/>
</dbReference>
<dbReference type="Proteomes" id="UP000001307">
    <property type="component" value="Unassembled WGS sequence"/>
</dbReference>
<dbReference type="GO" id="GO:0031593">
    <property type="term" value="F:polyubiquitin modification-dependent protein binding"/>
    <property type="evidence" value="ECO:0007669"/>
    <property type="project" value="TreeGrafter"/>
</dbReference>
<dbReference type="Gene3D" id="1.10.260.100">
    <property type="match status" value="2"/>
</dbReference>
<evidence type="ECO:0000313" key="5">
    <source>
        <dbReference type="Proteomes" id="UP000001307"/>
    </source>
</evidence>
<dbReference type="InterPro" id="IPR006636">
    <property type="entry name" value="STI1_HS-bd"/>
</dbReference>
<dbReference type="PROSITE" id="PS50030">
    <property type="entry name" value="UBA"/>
    <property type="match status" value="1"/>
</dbReference>
<feature type="region of interest" description="Disordered" evidence="1">
    <location>
        <begin position="67"/>
        <end position="113"/>
    </location>
</feature>
<reference evidence="4" key="1">
    <citation type="journal article" date="2010" name="Science">
        <title>Plasticity of animal genome architecture unmasked by rapid evolution of a pelagic tunicate.</title>
        <authorList>
            <person name="Denoeud F."/>
            <person name="Henriet S."/>
            <person name="Mungpakdee S."/>
            <person name="Aury J.M."/>
            <person name="Da Silva C."/>
            <person name="Brinkmann H."/>
            <person name="Mikhaleva J."/>
            <person name="Olsen L.C."/>
            <person name="Jubin C."/>
            <person name="Canestro C."/>
            <person name="Bouquet J.M."/>
            <person name="Danks G."/>
            <person name="Poulain J."/>
            <person name="Campsteijn C."/>
            <person name="Adamski M."/>
            <person name="Cross I."/>
            <person name="Yadetie F."/>
            <person name="Muffato M."/>
            <person name="Louis A."/>
            <person name="Butcher S."/>
            <person name="Tsagkogeorga G."/>
            <person name="Konrad A."/>
            <person name="Singh S."/>
            <person name="Jensen M.F."/>
            <person name="Cong E.H."/>
            <person name="Eikeseth-Otteraa H."/>
            <person name="Noel B."/>
            <person name="Anthouard V."/>
            <person name="Porcel B.M."/>
            <person name="Kachouri-Lafond R."/>
            <person name="Nishino A."/>
            <person name="Ugolini M."/>
            <person name="Chourrout P."/>
            <person name="Nishida H."/>
            <person name="Aasland R."/>
            <person name="Huzurbazar S."/>
            <person name="Westhof E."/>
            <person name="Delsuc F."/>
            <person name="Lehrach H."/>
            <person name="Reinhardt R."/>
            <person name="Weissenbach J."/>
            <person name="Roy S.W."/>
            <person name="Artiguenave F."/>
            <person name="Postlethwait J.H."/>
            <person name="Manak J.R."/>
            <person name="Thompson E.M."/>
            <person name="Jaillon O."/>
            <person name="Du Pasquier L."/>
            <person name="Boudinot P."/>
            <person name="Liberles D.A."/>
            <person name="Volff J.N."/>
            <person name="Philippe H."/>
            <person name="Lenhard B."/>
            <person name="Roest Crollius H."/>
            <person name="Wincker P."/>
            <person name="Chourrout D."/>
        </authorList>
    </citation>
    <scope>NUCLEOTIDE SEQUENCE [LARGE SCALE GENOMIC DNA]</scope>
</reference>
<dbReference type="InParanoid" id="E4XJX8"/>